<dbReference type="GeneID" id="130471740"/>
<feature type="compositionally biased region" description="Basic and acidic residues" evidence="1">
    <location>
        <begin position="216"/>
        <end position="232"/>
    </location>
</feature>
<reference evidence="4" key="2">
    <citation type="submission" date="2025-08" db="UniProtKB">
        <authorList>
            <consortium name="RefSeq"/>
        </authorList>
    </citation>
    <scope>IDENTIFICATION</scope>
    <source>
        <tissue evidence="4">Leaf</tissue>
    </source>
</reference>
<evidence type="ECO:0000256" key="1">
    <source>
        <dbReference type="SAM" id="MobiDB-lite"/>
    </source>
</evidence>
<dbReference type="InterPro" id="IPR005162">
    <property type="entry name" value="Retrotrans_gag_dom"/>
</dbReference>
<feature type="region of interest" description="Disordered" evidence="1">
    <location>
        <begin position="211"/>
        <end position="239"/>
    </location>
</feature>
<sequence length="239" mass="27337">MTMINKIPEVPTPIKEASLDSYADSPYAVPIAAIDIPKPFSPPNMPMYDGTTDPREHILTHKQRMVTIPFPKNMREASLCKCFGSTLIGPALKLLTSLPNWCITSFAHLDHMFNQQFASSRGLEKLTSDLYRVVQRPDEPLKNYIDQFIRETVTVPECDVPTAIEAFGQGLYGETDLWRYLIKYPSKTFGDDQAKVMAQFRLEKSLYSRKGTNDYTKTDRRLPYPKRRDDHPGPYSQPQ</sequence>
<accession>A0ABM3RQV7</accession>
<dbReference type="PANTHER" id="PTHR33223">
    <property type="entry name" value="CCHC-TYPE DOMAIN-CONTAINING PROTEIN"/>
    <property type="match status" value="1"/>
</dbReference>
<protein>
    <recommendedName>
        <fullName evidence="2">Retrotransposon gag domain-containing protein</fullName>
    </recommendedName>
</protein>
<reference evidence="3" key="1">
    <citation type="journal article" date="2021" name="Nat. Commun.">
        <title>Genomic analyses provide insights into spinach domestication and the genetic basis of agronomic traits.</title>
        <authorList>
            <person name="Cai X."/>
            <person name="Sun X."/>
            <person name="Xu C."/>
            <person name="Sun H."/>
            <person name="Wang X."/>
            <person name="Ge C."/>
            <person name="Zhang Z."/>
            <person name="Wang Q."/>
            <person name="Fei Z."/>
            <person name="Jiao C."/>
            <person name="Wang Q."/>
        </authorList>
    </citation>
    <scope>NUCLEOTIDE SEQUENCE [LARGE SCALE GENOMIC DNA]</scope>
    <source>
        <strain evidence="3">cv. Varoflay</strain>
    </source>
</reference>
<organism evidence="3 4">
    <name type="scientific">Spinacia oleracea</name>
    <name type="common">Spinach</name>
    <dbReference type="NCBI Taxonomy" id="3562"/>
    <lineage>
        <taxon>Eukaryota</taxon>
        <taxon>Viridiplantae</taxon>
        <taxon>Streptophyta</taxon>
        <taxon>Embryophyta</taxon>
        <taxon>Tracheophyta</taxon>
        <taxon>Spermatophyta</taxon>
        <taxon>Magnoliopsida</taxon>
        <taxon>eudicotyledons</taxon>
        <taxon>Gunneridae</taxon>
        <taxon>Pentapetalae</taxon>
        <taxon>Caryophyllales</taxon>
        <taxon>Chenopodiaceae</taxon>
        <taxon>Chenopodioideae</taxon>
        <taxon>Anserineae</taxon>
        <taxon>Spinacia</taxon>
    </lineage>
</organism>
<proteinExistence type="predicted"/>
<gene>
    <name evidence="4" type="primary">LOC130471740</name>
</gene>
<dbReference type="Proteomes" id="UP000813463">
    <property type="component" value="Chromosome 4"/>
</dbReference>
<evidence type="ECO:0000313" key="3">
    <source>
        <dbReference type="Proteomes" id="UP000813463"/>
    </source>
</evidence>
<name>A0ABM3RQV7_SPIOL</name>
<dbReference type="PANTHER" id="PTHR33223:SF9">
    <property type="entry name" value="RETROTRANSPOSON GAG DOMAIN-CONTAINING PROTEIN"/>
    <property type="match status" value="1"/>
</dbReference>
<feature type="domain" description="Retrotransposon gag" evidence="2">
    <location>
        <begin position="83"/>
        <end position="171"/>
    </location>
</feature>
<keyword evidence="3" id="KW-1185">Reference proteome</keyword>
<dbReference type="RefSeq" id="XP_056698001.1">
    <property type="nucleotide sequence ID" value="XM_056842023.1"/>
</dbReference>
<evidence type="ECO:0000259" key="2">
    <source>
        <dbReference type="Pfam" id="PF03732"/>
    </source>
</evidence>
<dbReference type="Pfam" id="PF03732">
    <property type="entry name" value="Retrotrans_gag"/>
    <property type="match status" value="1"/>
</dbReference>
<evidence type="ECO:0000313" key="4">
    <source>
        <dbReference type="RefSeq" id="XP_056698001.1"/>
    </source>
</evidence>